<name>A0A836LXD5_ACIBA</name>
<proteinExistence type="predicted"/>
<protein>
    <submittedName>
        <fullName evidence="1">Uncharacterized protein</fullName>
    </submittedName>
</protein>
<organism evidence="1 2">
    <name type="scientific">Acinetobacter baumannii 1499986</name>
    <dbReference type="NCBI Taxonomy" id="1310673"/>
    <lineage>
        <taxon>Bacteria</taxon>
        <taxon>Pseudomonadati</taxon>
        <taxon>Pseudomonadota</taxon>
        <taxon>Gammaproteobacteria</taxon>
        <taxon>Moraxellales</taxon>
        <taxon>Moraxellaceae</taxon>
        <taxon>Acinetobacter</taxon>
        <taxon>Acinetobacter calcoaceticus/baumannii complex</taxon>
    </lineage>
</organism>
<accession>A0A836LXD5</accession>
<gene>
    <name evidence="1" type="ORF">J572_3554</name>
</gene>
<dbReference type="Proteomes" id="UP000027309">
    <property type="component" value="Unassembled WGS sequence"/>
</dbReference>
<comment type="caution">
    <text evidence="1">The sequence shown here is derived from an EMBL/GenBank/DDBJ whole genome shotgun (WGS) entry which is preliminary data.</text>
</comment>
<evidence type="ECO:0000313" key="2">
    <source>
        <dbReference type="Proteomes" id="UP000027309"/>
    </source>
</evidence>
<dbReference type="EMBL" id="JMOA01000066">
    <property type="protein sequence ID" value="KCX99735.1"/>
    <property type="molecule type" value="Genomic_DNA"/>
</dbReference>
<sequence>MNKYDYYGVSYDNEENMILKLSEILGVVFIPHDSSFWGGLFFSKN</sequence>
<dbReference type="AlphaFoldDB" id="A0A836LXD5"/>
<evidence type="ECO:0000313" key="1">
    <source>
        <dbReference type="EMBL" id="KCX99735.1"/>
    </source>
</evidence>
<reference evidence="1 2" key="1">
    <citation type="submission" date="2014-04" db="EMBL/GenBank/DDBJ databases">
        <title>Comparative genomics and transcriptomics to identify genetic mechanisms underlying the emergence of carbapenem resistant Acinetobacter baumannii (CRAb).</title>
        <authorList>
            <person name="Harris A.D."/>
            <person name="Johnson K.J."/>
            <person name="George J."/>
            <person name="Nadendla S."/>
            <person name="Daugherty S.C."/>
            <person name="Parankush S."/>
            <person name="Sadzewicz L."/>
            <person name="Tallon L."/>
            <person name="Sengamalay N."/>
            <person name="Hazen T.H."/>
            <person name="Rasko D.A."/>
        </authorList>
    </citation>
    <scope>NUCLEOTIDE SEQUENCE [LARGE SCALE GENOMIC DNA]</scope>
    <source>
        <strain evidence="1 2">1499986</strain>
    </source>
</reference>